<dbReference type="PANTHER" id="PTHR22601">
    <property type="entry name" value="ISP4 LIKE PROTEIN"/>
    <property type="match status" value="1"/>
</dbReference>
<evidence type="ECO:0000313" key="17">
    <source>
        <dbReference type="Proteomes" id="UP000767238"/>
    </source>
</evidence>
<dbReference type="InterPro" id="IPR013752">
    <property type="entry name" value="KPA_reductase"/>
</dbReference>
<evidence type="ECO:0000256" key="2">
    <source>
        <dbReference type="ARBA" id="ARBA00007870"/>
    </source>
</evidence>
<keyword evidence="5 13" id="KW-0812">Transmembrane</keyword>
<keyword evidence="6" id="KW-0571">Peptide transport</keyword>
<dbReference type="GO" id="GO:0035673">
    <property type="term" value="F:oligopeptide transmembrane transporter activity"/>
    <property type="evidence" value="ECO:0007669"/>
    <property type="project" value="InterPro"/>
</dbReference>
<accession>A0A9P8GPW5</accession>
<dbReference type="NCBIfam" id="TIGR00727">
    <property type="entry name" value="ISP4_OPT"/>
    <property type="match status" value="1"/>
</dbReference>
<dbReference type="Gene3D" id="3.40.50.720">
    <property type="entry name" value="NAD(P)-binding Rossmann-like Domain"/>
    <property type="match status" value="1"/>
</dbReference>
<dbReference type="SUPFAM" id="SSF48179">
    <property type="entry name" value="6-phosphogluconate dehydrogenase C-terminal domain-like"/>
    <property type="match status" value="1"/>
</dbReference>
<evidence type="ECO:0000256" key="9">
    <source>
        <dbReference type="ARBA" id="ARBA00022989"/>
    </source>
</evidence>
<dbReference type="Pfam" id="PF02558">
    <property type="entry name" value="ApbA"/>
    <property type="match status" value="1"/>
</dbReference>
<evidence type="ECO:0000256" key="7">
    <source>
        <dbReference type="ARBA" id="ARBA00022857"/>
    </source>
</evidence>
<feature type="region of interest" description="Disordered" evidence="12">
    <location>
        <begin position="23"/>
        <end position="53"/>
    </location>
</feature>
<feature type="transmembrane region" description="Helical" evidence="13">
    <location>
        <begin position="678"/>
        <end position="695"/>
    </location>
</feature>
<feature type="transmembrane region" description="Helical" evidence="13">
    <location>
        <begin position="631"/>
        <end position="648"/>
    </location>
</feature>
<feature type="transmembrane region" description="Helical" evidence="13">
    <location>
        <begin position="393"/>
        <end position="416"/>
    </location>
</feature>
<dbReference type="InterPro" id="IPR004648">
    <property type="entry name" value="Oligpept_transpt"/>
</dbReference>
<gene>
    <name evidence="16" type="ORF">KCV03_g1354</name>
</gene>
<feature type="non-terminal residue" evidence="16">
    <location>
        <position position="1"/>
    </location>
</feature>
<dbReference type="InterPro" id="IPR008927">
    <property type="entry name" value="6-PGluconate_DH-like_C_sf"/>
</dbReference>
<dbReference type="Proteomes" id="UP000767238">
    <property type="component" value="Unassembled WGS sequence"/>
</dbReference>
<dbReference type="InterPro" id="IPR004813">
    <property type="entry name" value="OPT"/>
</dbReference>
<dbReference type="Pfam" id="PF08546">
    <property type="entry name" value="ApbA_C"/>
    <property type="match status" value="1"/>
</dbReference>
<evidence type="ECO:0000256" key="1">
    <source>
        <dbReference type="ARBA" id="ARBA00004141"/>
    </source>
</evidence>
<keyword evidence="10" id="KW-0560">Oxidoreductase</keyword>
<evidence type="ECO:0000256" key="5">
    <source>
        <dbReference type="ARBA" id="ARBA00022692"/>
    </source>
</evidence>
<reference evidence="16" key="2">
    <citation type="submission" date="2021-08" db="EMBL/GenBank/DDBJ databases">
        <authorList>
            <person name="Gostincar C."/>
            <person name="Sun X."/>
            <person name="Song Z."/>
            <person name="Gunde-Cimerman N."/>
        </authorList>
    </citation>
    <scope>NUCLEOTIDE SEQUENCE</scope>
    <source>
        <strain evidence="16">EXF-8016</strain>
    </source>
</reference>
<keyword evidence="11 13" id="KW-0472">Membrane</keyword>
<dbReference type="NCBIfam" id="TIGR00745">
    <property type="entry name" value="apbA_panE"/>
    <property type="match status" value="1"/>
</dbReference>
<evidence type="ECO:0000256" key="11">
    <source>
        <dbReference type="ARBA" id="ARBA00023136"/>
    </source>
</evidence>
<evidence type="ECO:0000259" key="14">
    <source>
        <dbReference type="Pfam" id="PF02558"/>
    </source>
</evidence>
<dbReference type="InterPro" id="IPR003710">
    <property type="entry name" value="ApbA"/>
</dbReference>
<dbReference type="FunFam" id="1.10.1040.10:FF:000017">
    <property type="entry name" value="2-dehydropantoate 2-reductase"/>
    <property type="match status" value="1"/>
</dbReference>
<sequence>MTTKIEQNPRICAHEFELRSNKDADNVDVTEEYTNKNASHQHSSEDSDGHSSNDELLLAAGIDPDDDDDSSLPCLTLRMWTISITLTVLVTGLNTLFTLRKPSVTISSAVVQLVAFPIGRAWEKLLPDWTFSVRGRKLRLNPGAFNEKEHILIYIMSNLSYSTRLSADTLTEQEMFFGFKAGVGFQILITLGTILTGFTFAGLARALIVEPKNLVWPGVLANTALNRTLHHKGESEGGSTWQISRYAFFMVVFVASFVWYWFPNFIFPAVGYFTFLCWIWPRNAVVNQLFGMSSGLGMVPLTFDWSQIAYIGSPLVVPTWAILNVGASLVFWIYIITPAMYYSNTWFSAYLPIQSTAVFDDAGKTYNVTKILTHDDKFDHAKYSAYSQIYLPITYALSNFGLQFAAVMALIVWFVLEKHTALRRAPSAFKSWMRAPCKVTKEGTYKDVPVWWYALTGVASLFCLILACEYWPVQLPWYGVLLALAVSSILFIPLAMVYATANAKVSIDALCRLIAGYVFEGKVLANIWFFDIGYVTGIKGLAFAQDLKLGIYCNVPPRDLFLVQTVGIVTSVLTQVGVLRWALNHISNVCQTDAPDGFSCPYSKTHFNTSLIWGALGPKIFFSSDSIYRPLLWFFLIGALLPVPVYLLKRRYPDSLWRYCHVPLFLGGLNYLPPATGTNYGSWVIVGLIFGLLVKKRAFDWWQKYNFVLSAALDSSVAIAGAIIFFTIFYTGAAKGFSWWGTTVYQSKTPPIAMTETKKTKVLLYGLGAIGGFYAFLLSRDPSVELSVVARSNLEAVKKNGMTIHTLNHGSHNVHFDRVLSCPHKIATKYDYIVCAHKAITPGLDPNDFRSVANMDTTFVILQNGVGNEEPFRQSFPYSTIISCVIWVGATQESPGVIRHTASEHTDIGLYPNPEVDPALEDARLEGFVAMLRAGETSYTISDDIQIKRWEKVVWNVAWNPLTTLTQQNTQEWLSSSKESVSVTKRLMREVIGVARRAGVTLEYGLVDVLMERIQSMPGIESSMQVDAREGRRLEVDVILGTPMRMAREFGMDVPTLATVYALTVAVDRMIKQKLSGTN</sequence>
<keyword evidence="8" id="KW-0653">Protein transport</keyword>
<dbReference type="InterPro" id="IPR013332">
    <property type="entry name" value="KPR_N"/>
</dbReference>
<dbReference type="Pfam" id="PF03169">
    <property type="entry name" value="OPT"/>
    <property type="match status" value="1"/>
</dbReference>
<dbReference type="Gene3D" id="1.10.1040.10">
    <property type="entry name" value="N-(1-d-carboxylethyl)-l-norvaline Dehydrogenase, domain 2"/>
    <property type="match status" value="1"/>
</dbReference>
<reference evidence="16" key="1">
    <citation type="journal article" date="2021" name="J Fungi (Basel)">
        <title>Virulence traits and population genomics of the black yeast Aureobasidium melanogenum.</title>
        <authorList>
            <person name="Cernosa A."/>
            <person name="Sun X."/>
            <person name="Gostincar C."/>
            <person name="Fang C."/>
            <person name="Gunde-Cimerman N."/>
            <person name="Song Z."/>
        </authorList>
    </citation>
    <scope>NUCLEOTIDE SEQUENCE</scope>
    <source>
        <strain evidence="16">EXF-8016</strain>
    </source>
</reference>
<dbReference type="OrthoDB" id="9986677at2759"/>
<dbReference type="NCBIfam" id="TIGR00728">
    <property type="entry name" value="OPT_sfam"/>
    <property type="match status" value="1"/>
</dbReference>
<evidence type="ECO:0000259" key="15">
    <source>
        <dbReference type="Pfam" id="PF08546"/>
    </source>
</evidence>
<dbReference type="FunFam" id="3.40.50.720:FF:000609">
    <property type="entry name" value="2-dehydropantoate 2-reductase"/>
    <property type="match status" value="1"/>
</dbReference>
<comment type="caution">
    <text evidence="16">The sequence shown here is derived from an EMBL/GenBank/DDBJ whole genome shotgun (WGS) entry which is preliminary data.</text>
</comment>
<dbReference type="GO" id="GO:0016020">
    <property type="term" value="C:membrane"/>
    <property type="evidence" value="ECO:0007669"/>
    <property type="project" value="UniProtKB-SubCell"/>
</dbReference>
<feature type="domain" description="Ketopantoate reductase C-terminal" evidence="15">
    <location>
        <begin position="944"/>
        <end position="1064"/>
    </location>
</feature>
<protein>
    <submittedName>
        <fullName evidence="16">OPT superfamily oligopeptide transporter</fullName>
    </submittedName>
</protein>
<dbReference type="SUPFAM" id="SSF51735">
    <property type="entry name" value="NAD(P)-binding Rossmann-fold domains"/>
    <property type="match status" value="1"/>
</dbReference>
<dbReference type="InterPro" id="IPR036291">
    <property type="entry name" value="NAD(P)-bd_dom_sf"/>
</dbReference>
<name>A0A9P8GPW5_AURME</name>
<feature type="transmembrane region" description="Helical" evidence="13">
    <location>
        <begin position="478"/>
        <end position="498"/>
    </location>
</feature>
<keyword evidence="9 13" id="KW-1133">Transmembrane helix</keyword>
<dbReference type="AlphaFoldDB" id="A0A9P8GPW5"/>
<organism evidence="16 17">
    <name type="scientific">Aureobasidium melanogenum</name>
    <name type="common">Aureobasidium pullulans var. melanogenum</name>
    <dbReference type="NCBI Taxonomy" id="46634"/>
    <lineage>
        <taxon>Eukaryota</taxon>
        <taxon>Fungi</taxon>
        <taxon>Dikarya</taxon>
        <taxon>Ascomycota</taxon>
        <taxon>Pezizomycotina</taxon>
        <taxon>Dothideomycetes</taxon>
        <taxon>Dothideomycetidae</taxon>
        <taxon>Dothideales</taxon>
        <taxon>Saccotheciaceae</taxon>
        <taxon>Aureobasidium</taxon>
    </lineage>
</organism>
<evidence type="ECO:0000313" key="16">
    <source>
        <dbReference type="EMBL" id="KAH0232264.1"/>
    </source>
</evidence>
<proteinExistence type="inferred from homology"/>
<comment type="similarity">
    <text evidence="2">Belongs to the ketopantoate reductase family.</text>
</comment>
<feature type="transmembrane region" description="Helical" evidence="13">
    <location>
        <begin position="246"/>
        <end position="273"/>
    </location>
</feature>
<dbReference type="EMBL" id="JAHFYH010000005">
    <property type="protein sequence ID" value="KAH0232264.1"/>
    <property type="molecule type" value="Genomic_DNA"/>
</dbReference>
<feature type="transmembrane region" description="Helical" evidence="13">
    <location>
        <begin position="315"/>
        <end position="336"/>
    </location>
</feature>
<keyword evidence="7" id="KW-0521">NADP</keyword>
<evidence type="ECO:0000256" key="6">
    <source>
        <dbReference type="ARBA" id="ARBA00022856"/>
    </source>
</evidence>
<comment type="similarity">
    <text evidence="3">Belongs to the oligopeptide OPT transporter family.</text>
</comment>
<evidence type="ECO:0000256" key="8">
    <source>
        <dbReference type="ARBA" id="ARBA00022927"/>
    </source>
</evidence>
<feature type="transmembrane region" description="Helical" evidence="13">
    <location>
        <begin position="183"/>
        <end position="204"/>
    </location>
</feature>
<evidence type="ECO:0000256" key="13">
    <source>
        <dbReference type="SAM" id="Phobius"/>
    </source>
</evidence>
<dbReference type="GO" id="GO:0015940">
    <property type="term" value="P:pantothenate biosynthetic process"/>
    <property type="evidence" value="ECO:0007669"/>
    <property type="project" value="InterPro"/>
</dbReference>
<dbReference type="InterPro" id="IPR013328">
    <property type="entry name" value="6PGD_dom2"/>
</dbReference>
<evidence type="ECO:0000256" key="3">
    <source>
        <dbReference type="ARBA" id="ARBA00008807"/>
    </source>
</evidence>
<feature type="compositionally biased region" description="Basic and acidic residues" evidence="12">
    <location>
        <begin position="42"/>
        <end position="53"/>
    </location>
</feature>
<dbReference type="GO" id="GO:0015031">
    <property type="term" value="P:protein transport"/>
    <property type="evidence" value="ECO:0007669"/>
    <property type="project" value="UniProtKB-KW"/>
</dbReference>
<evidence type="ECO:0000256" key="10">
    <source>
        <dbReference type="ARBA" id="ARBA00023002"/>
    </source>
</evidence>
<comment type="subcellular location">
    <subcellularLocation>
        <location evidence="1">Membrane</location>
        <topology evidence="1">Multi-pass membrane protein</topology>
    </subcellularLocation>
</comment>
<feature type="transmembrane region" description="Helical" evidence="13">
    <location>
        <begin position="450"/>
        <end position="472"/>
    </location>
</feature>
<keyword evidence="4" id="KW-0813">Transport</keyword>
<feature type="domain" description="Ketopantoate reductase N-terminal" evidence="14">
    <location>
        <begin position="763"/>
        <end position="912"/>
    </location>
</feature>
<dbReference type="GO" id="GO:0008677">
    <property type="term" value="F:2-dehydropantoate 2-reductase activity"/>
    <property type="evidence" value="ECO:0007669"/>
    <property type="project" value="InterPro"/>
</dbReference>
<evidence type="ECO:0000256" key="12">
    <source>
        <dbReference type="SAM" id="MobiDB-lite"/>
    </source>
</evidence>
<evidence type="ECO:0000256" key="4">
    <source>
        <dbReference type="ARBA" id="ARBA00022448"/>
    </source>
</evidence>
<feature type="transmembrane region" description="Helical" evidence="13">
    <location>
        <begin position="707"/>
        <end position="730"/>
    </location>
</feature>